<proteinExistence type="predicted"/>
<feature type="region of interest" description="Disordered" evidence="1">
    <location>
        <begin position="13"/>
        <end position="44"/>
    </location>
</feature>
<sequence>MDCFVNWMGHTISTDTRDRTNSDGDKSGSNNTVNNSAVERKNRRRNNAANMLHCGYTSNIYVKRRNFYCWIKQLYKA</sequence>
<keyword evidence="3" id="KW-1185">Reference proteome</keyword>
<feature type="compositionally biased region" description="Basic and acidic residues" evidence="1">
    <location>
        <begin position="15"/>
        <end position="26"/>
    </location>
</feature>
<evidence type="ECO:0000313" key="2">
    <source>
        <dbReference type="EMBL" id="BCO08824.1"/>
    </source>
</evidence>
<reference evidence="2" key="1">
    <citation type="submission" date="2020-12" db="EMBL/GenBank/DDBJ databases">
        <title>Desulfobium dissulfuricans gen. nov., sp. nov., a novel mesophilic, sulfate-reducing bacterium isolated from a deep-sea hydrothermal vent.</title>
        <authorList>
            <person name="Hashimoto Y."/>
            <person name="Tame A."/>
            <person name="Sawayama S."/>
            <person name="Miyazaki J."/>
            <person name="Takai K."/>
            <person name="Nakagawa S."/>
        </authorList>
    </citation>
    <scope>NUCLEOTIDE SEQUENCE</scope>
    <source>
        <strain evidence="2">GF1</strain>
    </source>
</reference>
<organism evidence="2 3">
    <name type="scientific">Desulfolithobacter dissulfuricans</name>
    <dbReference type="NCBI Taxonomy" id="2795293"/>
    <lineage>
        <taxon>Bacteria</taxon>
        <taxon>Pseudomonadati</taxon>
        <taxon>Thermodesulfobacteriota</taxon>
        <taxon>Desulfobulbia</taxon>
        <taxon>Desulfobulbales</taxon>
        <taxon>Desulfobulbaceae</taxon>
        <taxon>Desulfolithobacter</taxon>
    </lineage>
</organism>
<dbReference type="Proteomes" id="UP001063350">
    <property type="component" value="Chromosome"/>
</dbReference>
<evidence type="ECO:0000313" key="3">
    <source>
        <dbReference type="Proteomes" id="UP001063350"/>
    </source>
</evidence>
<name>A0A915XHM1_9BACT</name>
<dbReference type="AlphaFoldDB" id="A0A915XHM1"/>
<gene>
    <name evidence="2" type="ORF">GF1_12000</name>
</gene>
<dbReference type="EMBL" id="AP024233">
    <property type="protein sequence ID" value="BCO08824.1"/>
    <property type="molecule type" value="Genomic_DNA"/>
</dbReference>
<accession>A0A915XHM1</accession>
<evidence type="ECO:0000256" key="1">
    <source>
        <dbReference type="SAM" id="MobiDB-lite"/>
    </source>
</evidence>
<feature type="compositionally biased region" description="Polar residues" evidence="1">
    <location>
        <begin position="27"/>
        <end position="37"/>
    </location>
</feature>
<protein>
    <submittedName>
        <fullName evidence="2">Uncharacterized protein</fullName>
    </submittedName>
</protein>
<dbReference type="KEGG" id="ddu:GF1_12000"/>